<dbReference type="Gene3D" id="3.40.50.1820">
    <property type="entry name" value="alpha/beta hydrolase"/>
    <property type="match status" value="1"/>
</dbReference>
<sequence>MDFSENRNESSSNPYGLLLHSLSLIPISHYVIGFLVVFFVFLYNFLEFHFFENLRTGLRGFPVAFTYNSSSDIYNAVVSKCRVLNGRYLPTPWISSPHFQTCFLNFFGRPPVFSYRRELFHASDGGTIALDWLSSSDGETRIVVPDDMPFVFWVHVFDFVTVSGAFHMNNVISKDDTTPIMVVIPGLTSDSASALIDVKSTCLSEVSDPLVKNFLYIKHLAFNTAKSGWNVVVTNHRGLGGVSITSDCFYNAGWTEDTRVIINHLHDEYPKAPLFLVGTSIGANILVKYLGEDGDDIPIAAAVAVCSPWDLLIGDRFICRRLVQKLYDRALTIGLQGYAQLHEPRYTRLANWEGIKKSRSIRDFDHHATCLVGKFETVDTYYRHCSSTNYVGNVSVPLLCISALDDPVCTREAIPWDECRANKNIVLATVKHGGHLAFFEGITAAGLWWVRAVDEFCRVMHSSQYMHVKKKNPIAQSKLSSIDQGPFVNVAADGMVAAMGHEQMRDDKVEELSESQKNHHGKAEILPDVEQHEQLTQPKPDSMADTAQTSSQATSNQDAKTLDVLAPVKRCLDLLSQQNRCSVWLLAYIAIVTSWPLLGSAFNIVFRKKLRNVSPSALLRR</sequence>
<organism evidence="5 6">
    <name type="scientific">Ziziphus jujuba var. spinosa</name>
    <dbReference type="NCBI Taxonomy" id="714518"/>
    <lineage>
        <taxon>Eukaryota</taxon>
        <taxon>Viridiplantae</taxon>
        <taxon>Streptophyta</taxon>
        <taxon>Embryophyta</taxon>
        <taxon>Tracheophyta</taxon>
        <taxon>Spermatophyta</taxon>
        <taxon>Magnoliopsida</taxon>
        <taxon>eudicotyledons</taxon>
        <taxon>Gunneridae</taxon>
        <taxon>Pentapetalae</taxon>
        <taxon>rosids</taxon>
        <taxon>fabids</taxon>
        <taxon>Rosales</taxon>
        <taxon>Rhamnaceae</taxon>
        <taxon>Paliureae</taxon>
        <taxon>Ziziphus</taxon>
    </lineage>
</organism>
<dbReference type="PANTHER" id="PTHR10794">
    <property type="entry name" value="ABHYDROLASE DOMAIN-CONTAINING PROTEIN"/>
    <property type="match status" value="1"/>
</dbReference>
<dbReference type="AlphaFoldDB" id="A0A978VAH6"/>
<keyword evidence="3" id="KW-1133">Transmembrane helix</keyword>
<dbReference type="InterPro" id="IPR000073">
    <property type="entry name" value="AB_hydrolase_1"/>
</dbReference>
<evidence type="ECO:0000256" key="2">
    <source>
        <dbReference type="SAM" id="MobiDB-lite"/>
    </source>
</evidence>
<comment type="caution">
    <text evidence="5">The sequence shown here is derived from an EMBL/GenBank/DDBJ whole genome shotgun (WGS) entry which is preliminary data.</text>
</comment>
<feature type="transmembrane region" description="Helical" evidence="3">
    <location>
        <begin position="583"/>
        <end position="606"/>
    </location>
</feature>
<protein>
    <recommendedName>
        <fullName evidence="4">AB hydrolase-1 domain-containing protein</fullName>
    </recommendedName>
</protein>
<feature type="compositionally biased region" description="Polar residues" evidence="2">
    <location>
        <begin position="534"/>
        <end position="558"/>
    </location>
</feature>
<dbReference type="GO" id="GO:0047372">
    <property type="term" value="F:monoacylglycerol lipase activity"/>
    <property type="evidence" value="ECO:0007669"/>
    <property type="project" value="TreeGrafter"/>
</dbReference>
<dbReference type="EMBL" id="JAEACU010000006">
    <property type="protein sequence ID" value="KAH7524911.1"/>
    <property type="molecule type" value="Genomic_DNA"/>
</dbReference>
<dbReference type="InterPro" id="IPR050960">
    <property type="entry name" value="AB_hydrolase_4_sf"/>
</dbReference>
<dbReference type="FunFam" id="3.40.50.1820:FF:000071">
    <property type="entry name" value="Embryogenesis-associated protein EMB8"/>
    <property type="match status" value="1"/>
</dbReference>
<name>A0A978VAH6_ZIZJJ</name>
<dbReference type="PANTHER" id="PTHR10794:SF63">
    <property type="entry name" value="ALPHA_BETA HYDROLASE 1, ISOFORM A"/>
    <property type="match status" value="1"/>
</dbReference>
<accession>A0A978VAH6</accession>
<feature type="domain" description="AB hydrolase-1" evidence="4">
    <location>
        <begin position="217"/>
        <end position="441"/>
    </location>
</feature>
<dbReference type="Pfam" id="PF00561">
    <property type="entry name" value="Abhydrolase_1"/>
    <property type="match status" value="1"/>
</dbReference>
<feature type="transmembrane region" description="Helical" evidence="3">
    <location>
        <begin position="27"/>
        <end position="46"/>
    </location>
</feature>
<dbReference type="InterPro" id="IPR029058">
    <property type="entry name" value="AB_hydrolase_fold"/>
</dbReference>
<dbReference type="SUPFAM" id="SSF53474">
    <property type="entry name" value="alpha/beta-Hydrolases"/>
    <property type="match status" value="1"/>
</dbReference>
<reference evidence="5" key="1">
    <citation type="journal article" date="2021" name="Front. Plant Sci.">
        <title>Chromosome-Scale Genome Assembly for Chinese Sour Jujube and Insights Into Its Genome Evolution and Domestication Signature.</title>
        <authorList>
            <person name="Shen L.-Y."/>
            <person name="Luo H."/>
            <person name="Wang X.-L."/>
            <person name="Wang X.-M."/>
            <person name="Qiu X.-J."/>
            <person name="Liu H."/>
            <person name="Zhou S.-S."/>
            <person name="Jia K.-H."/>
            <person name="Nie S."/>
            <person name="Bao Y.-T."/>
            <person name="Zhang R.-G."/>
            <person name="Yun Q.-Z."/>
            <person name="Chai Y.-H."/>
            <person name="Lu J.-Y."/>
            <person name="Li Y."/>
            <person name="Zhao S.-W."/>
            <person name="Mao J.-F."/>
            <person name="Jia S.-G."/>
            <person name="Mao Y.-M."/>
        </authorList>
    </citation>
    <scope>NUCLEOTIDE SEQUENCE</scope>
    <source>
        <strain evidence="5">AT0</strain>
        <tissue evidence="5">Leaf</tissue>
    </source>
</reference>
<proteinExistence type="inferred from homology"/>
<feature type="region of interest" description="Disordered" evidence="2">
    <location>
        <begin position="506"/>
        <end position="558"/>
    </location>
</feature>
<comment type="similarity">
    <text evidence="1">Belongs to the AB hydrolase superfamily. AB hydrolase 4 family.</text>
</comment>
<keyword evidence="3" id="KW-0472">Membrane</keyword>
<evidence type="ECO:0000313" key="6">
    <source>
        <dbReference type="Proteomes" id="UP000813462"/>
    </source>
</evidence>
<dbReference type="Proteomes" id="UP000813462">
    <property type="component" value="Unassembled WGS sequence"/>
</dbReference>
<keyword evidence="3" id="KW-0812">Transmembrane</keyword>
<evidence type="ECO:0000256" key="3">
    <source>
        <dbReference type="SAM" id="Phobius"/>
    </source>
</evidence>
<dbReference type="GO" id="GO:0034338">
    <property type="term" value="F:short-chain carboxylesterase activity"/>
    <property type="evidence" value="ECO:0007669"/>
    <property type="project" value="TreeGrafter"/>
</dbReference>
<evidence type="ECO:0000259" key="4">
    <source>
        <dbReference type="Pfam" id="PF00561"/>
    </source>
</evidence>
<evidence type="ECO:0000313" key="5">
    <source>
        <dbReference type="EMBL" id="KAH7524911.1"/>
    </source>
</evidence>
<evidence type="ECO:0000256" key="1">
    <source>
        <dbReference type="ARBA" id="ARBA00010884"/>
    </source>
</evidence>
<gene>
    <name evidence="5" type="ORF">FEM48_Zijuj06G0169600</name>
</gene>
<feature type="compositionally biased region" description="Basic and acidic residues" evidence="2">
    <location>
        <begin position="506"/>
        <end position="533"/>
    </location>
</feature>